<feature type="chain" id="PRO_5047347947" description="Porin domain-containing protein" evidence="1">
    <location>
        <begin position="22"/>
        <end position="231"/>
    </location>
</feature>
<dbReference type="SUPFAM" id="SSF56935">
    <property type="entry name" value="Porins"/>
    <property type="match status" value="1"/>
</dbReference>
<dbReference type="Gene3D" id="2.40.160.10">
    <property type="entry name" value="Porin"/>
    <property type="match status" value="1"/>
</dbReference>
<dbReference type="RefSeq" id="WP_078604715.1">
    <property type="nucleotide sequence ID" value="NZ_MPZV01000002.1"/>
</dbReference>
<reference evidence="3 4" key="1">
    <citation type="submission" date="2016-11" db="EMBL/GenBank/DDBJ databases">
        <title>A multilocus sequence analysis scheme for characterization of bacteria in the genus Thioclava.</title>
        <authorList>
            <person name="Liu Y."/>
            <person name="Shao Z."/>
        </authorList>
    </citation>
    <scope>NUCLEOTIDE SEQUENCE [LARGE SCALE GENOMIC DNA]</scope>
    <source>
        <strain evidence="3 4">TAW-CT134</strain>
    </source>
</reference>
<dbReference type="InterPro" id="IPR033900">
    <property type="entry name" value="Gram_neg_porin_domain"/>
</dbReference>
<dbReference type="EMBL" id="MPZV01000002">
    <property type="protein sequence ID" value="OOY24184.1"/>
    <property type="molecule type" value="Genomic_DNA"/>
</dbReference>
<evidence type="ECO:0000313" key="4">
    <source>
        <dbReference type="Proteomes" id="UP000190787"/>
    </source>
</evidence>
<sequence>MKKCVFAAAVLFAALPQISSAAEITGGTVGIGFSQFTDDGDLDKTSATGSLEVGFNRQFSLQGDLAFASFGASDTDANNVALHAIYHAGPATSFGAFAGHDHAEGAGMDYYGLEAGHSYGQFGGEAYVSHAKEDGVSGNLFGLSGRYAVNDAFGVTAGYDHIDVESFDANRTQIGVDYKLGNVTLSGDFGHADGDELGSSNYVSVGATFAFGPQRRTTFKQRDLIRVIPGL</sequence>
<protein>
    <recommendedName>
        <fullName evidence="2">Porin domain-containing protein</fullName>
    </recommendedName>
</protein>
<comment type="caution">
    <text evidence="3">The sequence shown here is derived from an EMBL/GenBank/DDBJ whole genome shotgun (WGS) entry which is preliminary data.</text>
</comment>
<dbReference type="Proteomes" id="UP000190787">
    <property type="component" value="Unassembled WGS sequence"/>
</dbReference>
<proteinExistence type="predicted"/>
<dbReference type="Pfam" id="PF13609">
    <property type="entry name" value="Porin_4"/>
    <property type="match status" value="1"/>
</dbReference>
<accession>A0ABX3N165</accession>
<name>A0ABX3N165_9RHOB</name>
<evidence type="ECO:0000313" key="3">
    <source>
        <dbReference type="EMBL" id="OOY24184.1"/>
    </source>
</evidence>
<feature type="signal peptide" evidence="1">
    <location>
        <begin position="1"/>
        <end position="21"/>
    </location>
</feature>
<gene>
    <name evidence="3" type="ORF">BMI91_08950</name>
</gene>
<dbReference type="InterPro" id="IPR023614">
    <property type="entry name" value="Porin_dom_sf"/>
</dbReference>
<organism evidence="3 4">
    <name type="scientific">Thioclava sediminum</name>
    <dbReference type="NCBI Taxonomy" id="1915319"/>
    <lineage>
        <taxon>Bacteria</taxon>
        <taxon>Pseudomonadati</taxon>
        <taxon>Pseudomonadota</taxon>
        <taxon>Alphaproteobacteria</taxon>
        <taxon>Rhodobacterales</taxon>
        <taxon>Paracoccaceae</taxon>
        <taxon>Thioclava</taxon>
    </lineage>
</organism>
<keyword evidence="1" id="KW-0732">Signal</keyword>
<feature type="domain" description="Porin" evidence="2">
    <location>
        <begin position="47"/>
        <end position="195"/>
    </location>
</feature>
<keyword evidence="4" id="KW-1185">Reference proteome</keyword>
<evidence type="ECO:0000256" key="1">
    <source>
        <dbReference type="SAM" id="SignalP"/>
    </source>
</evidence>
<evidence type="ECO:0000259" key="2">
    <source>
        <dbReference type="Pfam" id="PF13609"/>
    </source>
</evidence>